<evidence type="ECO:0000256" key="1">
    <source>
        <dbReference type="ARBA" id="ARBA00022691"/>
    </source>
</evidence>
<protein>
    <recommendedName>
        <fullName evidence="5">Radical SAM core domain-containing protein</fullName>
    </recommendedName>
</protein>
<organism evidence="6 7">
    <name type="scientific">Candidatus Falkowbacteria bacterium RIFOXYA2_FULL_47_19</name>
    <dbReference type="NCBI Taxonomy" id="1797994"/>
    <lineage>
        <taxon>Bacteria</taxon>
        <taxon>Candidatus Falkowiibacteriota</taxon>
    </lineage>
</organism>
<feature type="domain" description="Radical SAM core" evidence="5">
    <location>
        <begin position="1"/>
        <end position="183"/>
    </location>
</feature>
<reference evidence="6 7" key="1">
    <citation type="journal article" date="2016" name="Nat. Commun.">
        <title>Thousands of microbial genomes shed light on interconnected biogeochemical processes in an aquifer system.</title>
        <authorList>
            <person name="Anantharaman K."/>
            <person name="Brown C.T."/>
            <person name="Hug L.A."/>
            <person name="Sharon I."/>
            <person name="Castelle C.J."/>
            <person name="Probst A.J."/>
            <person name="Thomas B.C."/>
            <person name="Singh A."/>
            <person name="Wilkins M.J."/>
            <person name="Karaoz U."/>
            <person name="Brodie E.L."/>
            <person name="Williams K.H."/>
            <person name="Hubbard S.S."/>
            <person name="Banfield J.F."/>
        </authorList>
    </citation>
    <scope>NUCLEOTIDE SEQUENCE [LARGE SCALE GENOMIC DNA]</scope>
</reference>
<dbReference type="Proteomes" id="UP000178367">
    <property type="component" value="Unassembled WGS sequence"/>
</dbReference>
<evidence type="ECO:0000313" key="7">
    <source>
        <dbReference type="Proteomes" id="UP000178367"/>
    </source>
</evidence>
<dbReference type="EMBL" id="MFGB01000023">
    <property type="protein sequence ID" value="OGF25084.1"/>
    <property type="molecule type" value="Genomic_DNA"/>
</dbReference>
<dbReference type="AlphaFoldDB" id="A0A1F5SEF5"/>
<dbReference type="GO" id="GO:0003824">
    <property type="term" value="F:catalytic activity"/>
    <property type="evidence" value="ECO:0007669"/>
    <property type="project" value="InterPro"/>
</dbReference>
<dbReference type="InterPro" id="IPR013785">
    <property type="entry name" value="Aldolase_TIM"/>
</dbReference>
<dbReference type="InterPro" id="IPR058240">
    <property type="entry name" value="rSAM_sf"/>
</dbReference>
<dbReference type="InterPro" id="IPR050377">
    <property type="entry name" value="Radical_SAM_PqqE_MftC-like"/>
</dbReference>
<dbReference type="GO" id="GO:0051536">
    <property type="term" value="F:iron-sulfur cluster binding"/>
    <property type="evidence" value="ECO:0007669"/>
    <property type="project" value="UniProtKB-KW"/>
</dbReference>
<dbReference type="NCBIfam" id="TIGR04085">
    <property type="entry name" value="rSAM_more_4Fe4S"/>
    <property type="match status" value="1"/>
</dbReference>
<dbReference type="Gene3D" id="3.20.20.70">
    <property type="entry name" value="Aldolase class I"/>
    <property type="match status" value="1"/>
</dbReference>
<evidence type="ECO:0000256" key="3">
    <source>
        <dbReference type="ARBA" id="ARBA00023004"/>
    </source>
</evidence>
<name>A0A1F5SEF5_9BACT</name>
<dbReference type="PANTHER" id="PTHR11228:SF7">
    <property type="entry name" value="PQQA PEPTIDE CYCLASE"/>
    <property type="match status" value="1"/>
</dbReference>
<dbReference type="PANTHER" id="PTHR11228">
    <property type="entry name" value="RADICAL SAM DOMAIN PROTEIN"/>
    <property type="match status" value="1"/>
</dbReference>
<dbReference type="InterPro" id="IPR023885">
    <property type="entry name" value="4Fe4S-binding_SPASM_dom"/>
</dbReference>
<proteinExistence type="predicted"/>
<keyword evidence="2" id="KW-0479">Metal-binding</keyword>
<dbReference type="SUPFAM" id="SSF102114">
    <property type="entry name" value="Radical SAM enzymes"/>
    <property type="match status" value="1"/>
</dbReference>
<evidence type="ECO:0000313" key="6">
    <source>
        <dbReference type="EMBL" id="OGF25084.1"/>
    </source>
</evidence>
<comment type="caution">
    <text evidence="6">The sequence shown here is derived from an EMBL/GenBank/DDBJ whole genome shotgun (WGS) entry which is preliminary data.</text>
</comment>
<sequence length="309" mass="34658">MSREKAESLVNFMADLGIKTVSLIGGEPNLYRDLFYVLDLISQNGMGIMITSNGRRFSDIRFSRKMAKYKFQNISISLKGIDREQYMRQTNADGFDDVCQGIKNLAAEGLSPSLFFTFGRTALGHIDKTLEFLSSLEANSIAMNFANPVIIDGKARDMDAPDPVQIADAYTRIIRKIPSIDKDMFLAPSIPLCLLDPDIKAIAIKRKMLTGTCYARVGSGLIFSPEGEVIPCHQFTDYALGSYGADFTDIGSFKAFWYGDKCLNFRRMMNNYPSADCIECADWVNCFGGCPIKWFYFHPQRYIKKGVTA</sequence>
<evidence type="ECO:0000256" key="4">
    <source>
        <dbReference type="ARBA" id="ARBA00023014"/>
    </source>
</evidence>
<dbReference type="PROSITE" id="PS51918">
    <property type="entry name" value="RADICAL_SAM"/>
    <property type="match status" value="1"/>
</dbReference>
<dbReference type="Pfam" id="PF04055">
    <property type="entry name" value="Radical_SAM"/>
    <property type="match status" value="1"/>
</dbReference>
<keyword evidence="3" id="KW-0408">Iron</keyword>
<keyword evidence="1" id="KW-0949">S-adenosyl-L-methionine</keyword>
<evidence type="ECO:0000259" key="5">
    <source>
        <dbReference type="PROSITE" id="PS51918"/>
    </source>
</evidence>
<accession>A0A1F5SEF5</accession>
<dbReference type="InterPro" id="IPR007197">
    <property type="entry name" value="rSAM"/>
</dbReference>
<keyword evidence="4" id="KW-0411">Iron-sulfur</keyword>
<gene>
    <name evidence="6" type="ORF">A2227_07080</name>
</gene>
<dbReference type="STRING" id="1797994.A2227_07080"/>
<dbReference type="GO" id="GO:0046872">
    <property type="term" value="F:metal ion binding"/>
    <property type="evidence" value="ECO:0007669"/>
    <property type="project" value="UniProtKB-KW"/>
</dbReference>
<evidence type="ECO:0000256" key="2">
    <source>
        <dbReference type="ARBA" id="ARBA00022723"/>
    </source>
</evidence>